<evidence type="ECO:0000313" key="2">
    <source>
        <dbReference type="Proteomes" id="UP000284379"/>
    </source>
</evidence>
<comment type="caution">
    <text evidence="1">The sequence shown here is derived from an EMBL/GenBank/DDBJ whole genome shotgun (WGS) entry which is preliminary data.</text>
</comment>
<accession>A0A413VYD1</accession>
<dbReference type="AlphaFoldDB" id="A0A413VYD1"/>
<dbReference type="NCBIfam" id="TIGR04183">
    <property type="entry name" value="Por_Secre_tail"/>
    <property type="match status" value="1"/>
</dbReference>
<name>A0A413VYD1_9BACE</name>
<protein>
    <submittedName>
        <fullName evidence="1">T9SS C-terminal target domain-containing protein</fullName>
    </submittedName>
</protein>
<dbReference type="Proteomes" id="UP000284379">
    <property type="component" value="Unassembled WGS sequence"/>
</dbReference>
<evidence type="ECO:0000313" key="1">
    <source>
        <dbReference type="EMBL" id="RHB38586.1"/>
    </source>
</evidence>
<organism evidence="1 2">
    <name type="scientific">Bacteroides nordii</name>
    <dbReference type="NCBI Taxonomy" id="291645"/>
    <lineage>
        <taxon>Bacteria</taxon>
        <taxon>Pseudomonadati</taxon>
        <taxon>Bacteroidota</taxon>
        <taxon>Bacteroidia</taxon>
        <taxon>Bacteroidales</taxon>
        <taxon>Bacteroidaceae</taxon>
        <taxon>Bacteroides</taxon>
    </lineage>
</organism>
<dbReference type="EMBL" id="QSGO01000001">
    <property type="protein sequence ID" value="RHB38586.1"/>
    <property type="molecule type" value="Genomic_DNA"/>
</dbReference>
<sequence length="392" mass="45886">MDINNKKCFLFFLIIIGNICFCYAQYPLLKEYVCIRANDTIIKQEVAYINPGRSGSDVFWNFSKLQNSKVPYRVCYKGDDRFVSGMEHQTVYNYILNTGDSLFLAAYRNRTTSFKAILPGLEFRYPFQYLDSIKNVFYGEGKYSDKLAFVSQGKSEVIADAWGTMLLPDNDTLKNVMRICFRKEIYKQVSNSDSILLRIHADSAVLNRERILSHLQNDTVVLRVRNYRWYAEGYRYPVFETVQCETIRSGVPIAYYTTAFYYPPEEHSYLDRDTLNRQLQMNLKEQSLIVNNQNFPLKEDENKMSTELSVYYNFYPNPVEDGLKLEYYMSGKAPVSICLFNLSGCLLEQRAWNMQDFGVHIEVFPMSFYPKGNYLLRLIVANKTYVEKIIKE</sequence>
<dbReference type="InterPro" id="IPR026444">
    <property type="entry name" value="Secre_tail"/>
</dbReference>
<dbReference type="RefSeq" id="WP_122200748.1">
    <property type="nucleotide sequence ID" value="NZ_CABJFV010000001.1"/>
</dbReference>
<proteinExistence type="predicted"/>
<reference evidence="1 2" key="1">
    <citation type="submission" date="2018-08" db="EMBL/GenBank/DDBJ databases">
        <title>A genome reference for cultivated species of the human gut microbiota.</title>
        <authorList>
            <person name="Zou Y."/>
            <person name="Xue W."/>
            <person name="Luo G."/>
        </authorList>
    </citation>
    <scope>NUCLEOTIDE SEQUENCE [LARGE SCALE GENOMIC DNA]</scope>
    <source>
        <strain evidence="1 2">AM40-30BH</strain>
    </source>
</reference>
<gene>
    <name evidence="1" type="ORF">DW888_01920</name>
</gene>